<dbReference type="eggNOG" id="COG1305">
    <property type="taxonomic scope" value="Bacteria"/>
</dbReference>
<dbReference type="Proteomes" id="UP000028713">
    <property type="component" value="Unassembled WGS sequence"/>
</dbReference>
<dbReference type="Gene3D" id="2.60.40.3140">
    <property type="match status" value="1"/>
</dbReference>
<evidence type="ECO:0000259" key="2">
    <source>
        <dbReference type="Pfam" id="PF12969"/>
    </source>
</evidence>
<reference evidence="3 4" key="1">
    <citation type="submission" date="2014-07" db="EMBL/GenBank/DDBJ databases">
        <title>Genome of Chryseobacterium formosense LMG 24722.</title>
        <authorList>
            <person name="Pipes S.E."/>
            <person name="Stropko S.J."/>
            <person name="Newman J.D."/>
        </authorList>
    </citation>
    <scope>NUCLEOTIDE SEQUENCE [LARGE SCALE GENOMIC DNA]</scope>
    <source>
        <strain evidence="3 4">LMG 24722</strain>
    </source>
</reference>
<proteinExistence type="predicted"/>
<dbReference type="Gene3D" id="3.10.620.30">
    <property type="match status" value="1"/>
</dbReference>
<keyword evidence="1" id="KW-0732">Signal</keyword>
<feature type="chain" id="PRO_5001800597" evidence="1">
    <location>
        <begin position="19"/>
        <end position="631"/>
    </location>
</feature>
<evidence type="ECO:0000256" key="1">
    <source>
        <dbReference type="SAM" id="SignalP"/>
    </source>
</evidence>
<organism evidence="3 4">
    <name type="scientific">Chryseobacterium formosense</name>
    <dbReference type="NCBI Taxonomy" id="236814"/>
    <lineage>
        <taxon>Bacteria</taxon>
        <taxon>Pseudomonadati</taxon>
        <taxon>Bacteroidota</taxon>
        <taxon>Flavobacteriia</taxon>
        <taxon>Flavobacteriales</taxon>
        <taxon>Weeksellaceae</taxon>
        <taxon>Chryseobacterium group</taxon>
        <taxon>Chryseobacterium</taxon>
    </lineage>
</organism>
<dbReference type="Gene3D" id="2.60.120.1130">
    <property type="match status" value="1"/>
</dbReference>
<comment type="caution">
    <text evidence="3">The sequence shown here is derived from an EMBL/GenBank/DDBJ whole genome shotgun (WGS) entry which is preliminary data.</text>
</comment>
<feature type="signal peptide" evidence="1">
    <location>
        <begin position="1"/>
        <end position="18"/>
    </location>
</feature>
<feature type="domain" description="DUF3857" evidence="2">
    <location>
        <begin position="54"/>
        <end position="209"/>
    </location>
</feature>
<dbReference type="OrthoDB" id="8595007at2"/>
<dbReference type="STRING" id="236814.IX39_09280"/>
<dbReference type="InterPro" id="IPR038765">
    <property type="entry name" value="Papain-like_cys_pep_sf"/>
</dbReference>
<dbReference type="InterPro" id="IPR024618">
    <property type="entry name" value="DUF3857"/>
</dbReference>
<sequence length="631" mass="71501">MMKLWCVGALSLASIYYAQNYPVSEISDVLKKNASAVVRNENTVLEINKIDEIVYHNSSAITVINKDAVGFAIPRIYYEKGNAASNIKVTVYDEKGVKIKSYSKSDFSDVAANSQGTFYSNNRVMYLSYTPTTYPYTIEFSYDQKDPNTVFIPDFTPYQDFNISLQKSSFKIINKSGINLRSKTYESPYGFASVKVADEDGGKVYAYENVPAIDHEDMAPNPQKILPKVSFSLDQFSLVGKKGNITTWKDFGLWYYNNLLTPVSVSTPQIKSEIAALNLSGSTEEKVKKIYQYMQSKTRYVFVALGIGGWQPMLPDEVQKKGYGDCKGLTNYMKTLLDEAGIPSYYAIINSNSSPISFDADFPKMGGNHAILVIPTEKGNIWLENTSQEMAYNHLGYSTTDRNVLAVKPTGIEIMQTPVYSSEQNKEKQILNIQLNADKTINGKGKFTYTGNQYDFNLSYSGLDQTEKNNAVKNSFSTLSFEKVEMSGFKNNRDIAAVDFDLDFKAINYSKMVGSSFIFRAVPIYSDATYHQDENRKLPFESRFSFEDEYEIVYKLPAGYFIEEMPENGNINSDFGTYKISFEKKDDQLIVKRFLQMKKGLHPKEKYNDYIGFRKKIMNADNSKILISKKS</sequence>
<name>A0A085Z8N0_9FLAO</name>
<accession>A0A085Z8N0</accession>
<evidence type="ECO:0000313" key="3">
    <source>
        <dbReference type="EMBL" id="KFF00794.1"/>
    </source>
</evidence>
<dbReference type="Pfam" id="PF12969">
    <property type="entry name" value="DUF3857"/>
    <property type="match status" value="1"/>
</dbReference>
<dbReference type="AlphaFoldDB" id="A0A085Z8N0"/>
<gene>
    <name evidence="3" type="ORF">IX39_09280</name>
</gene>
<keyword evidence="4" id="KW-1185">Reference proteome</keyword>
<dbReference type="RefSeq" id="WP_034675486.1">
    <property type="nucleotide sequence ID" value="NZ_FPAP01000001.1"/>
</dbReference>
<dbReference type="EMBL" id="JPRP01000001">
    <property type="protein sequence ID" value="KFF00794.1"/>
    <property type="molecule type" value="Genomic_DNA"/>
</dbReference>
<dbReference type="SUPFAM" id="SSF54001">
    <property type="entry name" value="Cysteine proteinases"/>
    <property type="match status" value="1"/>
</dbReference>
<protein>
    <submittedName>
        <fullName evidence="3">GTPase</fullName>
    </submittedName>
</protein>
<evidence type="ECO:0000313" key="4">
    <source>
        <dbReference type="Proteomes" id="UP000028713"/>
    </source>
</evidence>